<dbReference type="GO" id="GO:0009253">
    <property type="term" value="P:peptidoglycan catabolic process"/>
    <property type="evidence" value="ECO:0007669"/>
    <property type="project" value="InterPro"/>
</dbReference>
<dbReference type="Pfam" id="PF01520">
    <property type="entry name" value="Amidase_3"/>
    <property type="match status" value="1"/>
</dbReference>
<dbReference type="InterPro" id="IPR021731">
    <property type="entry name" value="AMIN_dom"/>
</dbReference>
<protein>
    <submittedName>
        <fullName evidence="3">N-acetylmuramoyl-L-alanine amidase LytC</fullName>
        <ecNumber evidence="3">3.5.1.28</ecNumber>
    </submittedName>
</protein>
<reference evidence="3 4" key="1">
    <citation type="submission" date="2015-12" db="EMBL/GenBank/DDBJ databases">
        <title>Draft genome sequence of the thermoanaerobe Thermotalea metallivorans, an isolate from the runoff channel of the Great Artesian Basin, Australia.</title>
        <authorList>
            <person name="Patel B.K."/>
        </authorList>
    </citation>
    <scope>NUCLEOTIDE SEQUENCE [LARGE SCALE GENOMIC DNA]</scope>
    <source>
        <strain evidence="3 4">B2-1</strain>
    </source>
</reference>
<dbReference type="OrthoDB" id="9806267at2"/>
<dbReference type="PANTHER" id="PTHR30404">
    <property type="entry name" value="N-ACETYLMURAMOYL-L-ALANINE AMIDASE"/>
    <property type="match status" value="1"/>
</dbReference>
<evidence type="ECO:0000313" key="4">
    <source>
        <dbReference type="Proteomes" id="UP000070456"/>
    </source>
</evidence>
<gene>
    <name evidence="3" type="primary">lytC_1</name>
    <name evidence="3" type="ORF">AN619_10450</name>
</gene>
<dbReference type="PANTHER" id="PTHR30404:SF0">
    <property type="entry name" value="N-ACETYLMURAMOYL-L-ALANINE AMIDASE AMIC"/>
    <property type="match status" value="1"/>
</dbReference>
<sequence>MKRFISFLLIITMVIGMPAAVYGAKMESDTIEVVDGPTGKKQEVYVANLLMGGRDVITDVPTMLYKNRTLVPIAFVVESLGAKIEWNQKEYKATITTKDKTVVLKIDSATAYVNGKKITLPDNVPAKLLGYRGNFRTMVPLRFVSEQLGMNVNWISETRTATVDFPKQGITNITYESKGSGNSQIRLKTTGIVNFTSMYLEGSKIGGKDRIVIDIPSAELAVQDSSMIVEGSGLIRKPIGVNDISAIRASVFEPAPRNIIRFVIDLDRKKNFNASFDAAADEIKIDVFSPLNTVKEINMEKRNNADAIVIRTDDVPVYNVINLGNRVVIDVLNAQLKTSKTEIPVSRGGVTRIRTAPFTPDHNYKPEDKIVRVVLDLEEGQRMEDILIESENKDILIYINDKPLQGFDYHKEAFGKSILNLTLQERGRFYVSADSSGRELVVEVLKSKVQWPATSLNVSDNVVESIQIDDQRDSQYYAVKVKLAPGAVYTVQNRDEMTEQIVIRFENPTLQGSKYSNKIIVLDAGHGGKDPGAQGVKLQLKEKDLALDVVKRLDKMLQDAGFATFLTRTDDTYIGLYERAEIANSLNADAFVSVHFNWHPDPNITGVQMLYNGDNPARDNKTFAAIMQEEALKELQAVDRKIIERPKLVVIRETKMPAVLAEMAFISNETEEAMVATENYRQKIAQALFRGITRYFDEVVLKR</sequence>
<evidence type="ECO:0000259" key="2">
    <source>
        <dbReference type="SMART" id="SM00646"/>
    </source>
</evidence>
<dbReference type="SMART" id="SM00646">
    <property type="entry name" value="Ami_3"/>
    <property type="match status" value="1"/>
</dbReference>
<dbReference type="EMBL" id="LOEE01000027">
    <property type="protein sequence ID" value="KXG76514.1"/>
    <property type="molecule type" value="Genomic_DNA"/>
</dbReference>
<dbReference type="InterPro" id="IPR050695">
    <property type="entry name" value="N-acetylmuramoyl_amidase_3"/>
</dbReference>
<keyword evidence="1 3" id="KW-0378">Hydrolase</keyword>
<dbReference type="Gene3D" id="2.60.40.3500">
    <property type="match status" value="2"/>
</dbReference>
<dbReference type="SUPFAM" id="SSF53187">
    <property type="entry name" value="Zn-dependent exopeptidases"/>
    <property type="match status" value="1"/>
</dbReference>
<dbReference type="RefSeq" id="WP_068555436.1">
    <property type="nucleotide sequence ID" value="NZ_LOEE01000027.1"/>
</dbReference>
<name>A0A140L7I9_9FIRM</name>
<dbReference type="Gene3D" id="3.30.457.10">
    <property type="entry name" value="Copper amine oxidase-like, N-terminal domain"/>
    <property type="match status" value="1"/>
</dbReference>
<dbReference type="InterPro" id="IPR002508">
    <property type="entry name" value="MurNAc-LAA_cat"/>
</dbReference>
<dbReference type="SUPFAM" id="SSF55383">
    <property type="entry name" value="Copper amine oxidase, domain N"/>
    <property type="match status" value="1"/>
</dbReference>
<evidence type="ECO:0000256" key="1">
    <source>
        <dbReference type="ARBA" id="ARBA00022801"/>
    </source>
</evidence>
<dbReference type="EC" id="3.5.1.28" evidence="3"/>
<dbReference type="Proteomes" id="UP000070456">
    <property type="component" value="Unassembled WGS sequence"/>
</dbReference>
<comment type="caution">
    <text evidence="3">The sequence shown here is derived from an EMBL/GenBank/DDBJ whole genome shotgun (WGS) entry which is preliminary data.</text>
</comment>
<dbReference type="CDD" id="cd02696">
    <property type="entry name" value="MurNAc-LAA"/>
    <property type="match status" value="1"/>
</dbReference>
<evidence type="ECO:0000313" key="3">
    <source>
        <dbReference type="EMBL" id="KXG76514.1"/>
    </source>
</evidence>
<accession>A0A140L7I9</accession>
<dbReference type="InterPro" id="IPR012854">
    <property type="entry name" value="Cu_amine_oxidase-like_N"/>
</dbReference>
<dbReference type="PATRIC" id="fig|520762.4.peg.1167"/>
<dbReference type="InterPro" id="IPR036582">
    <property type="entry name" value="Mao_N_sf"/>
</dbReference>
<feature type="domain" description="MurNAc-LAA" evidence="2">
    <location>
        <begin position="580"/>
        <end position="693"/>
    </location>
</feature>
<keyword evidence="4" id="KW-1185">Reference proteome</keyword>
<dbReference type="Pfam" id="PF11741">
    <property type="entry name" value="AMIN"/>
    <property type="match status" value="1"/>
</dbReference>
<organism evidence="3 4">
    <name type="scientific">Thermotalea metallivorans</name>
    <dbReference type="NCBI Taxonomy" id="520762"/>
    <lineage>
        <taxon>Bacteria</taxon>
        <taxon>Bacillati</taxon>
        <taxon>Bacillota</taxon>
        <taxon>Clostridia</taxon>
        <taxon>Peptostreptococcales</taxon>
        <taxon>Thermotaleaceae</taxon>
        <taxon>Thermotalea</taxon>
    </lineage>
</organism>
<dbReference type="Pfam" id="PF07833">
    <property type="entry name" value="Cu_amine_oxidN1"/>
    <property type="match status" value="1"/>
</dbReference>
<dbReference type="GO" id="GO:0008745">
    <property type="term" value="F:N-acetylmuramoyl-L-alanine amidase activity"/>
    <property type="evidence" value="ECO:0007669"/>
    <property type="project" value="UniProtKB-EC"/>
</dbReference>
<dbReference type="GO" id="GO:0030288">
    <property type="term" value="C:outer membrane-bounded periplasmic space"/>
    <property type="evidence" value="ECO:0007669"/>
    <property type="project" value="TreeGrafter"/>
</dbReference>
<dbReference type="AlphaFoldDB" id="A0A140L7I9"/>
<dbReference type="STRING" id="520762.AN619_10450"/>
<dbReference type="Gene3D" id="3.40.630.40">
    <property type="entry name" value="Zn-dependent exopeptidases"/>
    <property type="match status" value="1"/>
</dbReference>
<proteinExistence type="predicted"/>